<feature type="compositionally biased region" description="Polar residues" evidence="1">
    <location>
        <begin position="249"/>
        <end position="268"/>
    </location>
</feature>
<keyword evidence="3" id="KW-1185">Reference proteome</keyword>
<reference evidence="2 3" key="1">
    <citation type="journal article" date="2006" name="Science">
        <title>Phytophthora genome sequences uncover evolutionary origins and mechanisms of pathogenesis.</title>
        <authorList>
            <person name="Tyler B.M."/>
            <person name="Tripathy S."/>
            <person name="Zhang X."/>
            <person name="Dehal P."/>
            <person name="Jiang R.H."/>
            <person name="Aerts A."/>
            <person name="Arredondo F.D."/>
            <person name="Baxter L."/>
            <person name="Bensasson D."/>
            <person name="Beynon J.L."/>
            <person name="Chapman J."/>
            <person name="Damasceno C.M."/>
            <person name="Dorrance A.E."/>
            <person name="Dou D."/>
            <person name="Dickerman A.W."/>
            <person name="Dubchak I.L."/>
            <person name="Garbelotto M."/>
            <person name="Gijzen M."/>
            <person name="Gordon S.G."/>
            <person name="Govers F."/>
            <person name="Grunwald N.J."/>
            <person name="Huang W."/>
            <person name="Ivors K.L."/>
            <person name="Jones R.W."/>
            <person name="Kamoun S."/>
            <person name="Krampis K."/>
            <person name="Lamour K.H."/>
            <person name="Lee M.K."/>
            <person name="McDonald W.H."/>
            <person name="Medina M."/>
            <person name="Meijer H.J."/>
            <person name="Nordberg E.K."/>
            <person name="Maclean D.J."/>
            <person name="Ospina-Giraldo M.D."/>
            <person name="Morris P.F."/>
            <person name="Phuntumart V."/>
            <person name="Putnam N.H."/>
            <person name="Rash S."/>
            <person name="Rose J.K."/>
            <person name="Sakihama Y."/>
            <person name="Salamov A.A."/>
            <person name="Savidor A."/>
            <person name="Scheuring C.F."/>
            <person name="Smith B.M."/>
            <person name="Sobral B.W."/>
            <person name="Terry A."/>
            <person name="Torto-Alalibo T.A."/>
            <person name="Win J."/>
            <person name="Xu Z."/>
            <person name="Zhang H."/>
            <person name="Grigoriev I.V."/>
            <person name="Rokhsar D.S."/>
            <person name="Boore J.L."/>
        </authorList>
    </citation>
    <scope>NUCLEOTIDE SEQUENCE [LARGE SCALE GENOMIC DNA]</scope>
    <source>
        <strain evidence="2 3">P6497</strain>
    </source>
</reference>
<dbReference type="OMA" id="YEMHRVL"/>
<sequence>MEGAAGSSSSSVRVFDGTTDFRVWRARVENELMRYHLLGYVMVRGYDGSQPFTFDGEEVPPRCPVIHVDDDQAMVKEEAACGHSSAAAVAQESRLSRWEVLRESADAKSILQRFLHPDVECAILNKNIYDSWKMLCALYGNRSSPGAHDVYEMHRVLHHIRLGDKKGEPVREFITRWEMLMQQYALATGIELTDGFRSVSLVQTLPSAWRPMAASWRGIRPFVPYAELVEKVIATRERMQAQAEAAVNAPSSATLVRQTSNTGSSSPADGQVGQLPEKAVDKSAAVKPVVQTETKFRETTVEMPANKPADRPVSNPAKKPGEKPAEKRAAEAPSSEKTSKTSKPVPPPIDTANNTVDLTSGEVSTTSSSGEKKTSSSTRSQDASKKLSAEQSDKPSRSSKDDSKRDKSDTYEKRSRYDKHDTERGYDKFASYSRYDKPSHKPYNKYDKKYDNDSNKYGGPVSCFYCLKVGHHMKRCWYLKADIENGTTHDSHNKYSCTVTLDRNQYMVHCLESYIDEENRVRAGSSTQRNRGDYEVSESVGRLYSPQQQNFVPPPPPGEPPSYAFRDQQQSSSSGVGASSPNYRKRSHSVFQAAESRLSSRDPRLNRSHSVYRNSDAAEEFSPRKRSRAPSFERQLQSYY</sequence>
<feature type="compositionally biased region" description="Basic and acidic residues" evidence="1">
    <location>
        <begin position="382"/>
        <end position="427"/>
    </location>
</feature>
<feature type="compositionally biased region" description="Low complexity" evidence="1">
    <location>
        <begin position="568"/>
        <end position="580"/>
    </location>
</feature>
<gene>
    <name evidence="2" type="ORF">PHYSODRAFT_328597</name>
</gene>
<dbReference type="KEGG" id="psoj:PHYSODRAFT_328597"/>
<feature type="compositionally biased region" description="Basic and acidic residues" evidence="1">
    <location>
        <begin position="434"/>
        <end position="452"/>
    </location>
</feature>
<dbReference type="RefSeq" id="XP_009523208.1">
    <property type="nucleotide sequence ID" value="XM_009524913.1"/>
</dbReference>
<feature type="compositionally biased region" description="Low complexity" evidence="1">
    <location>
        <begin position="359"/>
        <end position="380"/>
    </location>
</feature>
<dbReference type="AlphaFoldDB" id="G4Z924"/>
<proteinExistence type="predicted"/>
<dbReference type="EMBL" id="JH159153">
    <property type="protein sequence ID" value="EGZ20491.1"/>
    <property type="molecule type" value="Genomic_DNA"/>
</dbReference>
<dbReference type="GeneID" id="20645817"/>
<evidence type="ECO:0000313" key="2">
    <source>
        <dbReference type="EMBL" id="EGZ20491.1"/>
    </source>
</evidence>
<feature type="region of interest" description="Disordered" evidence="1">
    <location>
        <begin position="244"/>
        <end position="452"/>
    </location>
</feature>
<protein>
    <submittedName>
        <fullName evidence="2">Uncharacterized protein</fullName>
    </submittedName>
</protein>
<feature type="compositionally biased region" description="Basic and acidic residues" evidence="1">
    <location>
        <begin position="319"/>
        <end position="330"/>
    </location>
</feature>
<dbReference type="Proteomes" id="UP000002640">
    <property type="component" value="Unassembled WGS sequence"/>
</dbReference>
<feature type="region of interest" description="Disordered" evidence="1">
    <location>
        <begin position="546"/>
        <end position="640"/>
    </location>
</feature>
<name>G4Z924_PHYSP</name>
<evidence type="ECO:0000313" key="3">
    <source>
        <dbReference type="Proteomes" id="UP000002640"/>
    </source>
</evidence>
<organism evidence="2 3">
    <name type="scientific">Phytophthora sojae (strain P6497)</name>
    <name type="common">Soybean stem and root rot agent</name>
    <name type="synonym">Phytophthora megasperma f. sp. glycines</name>
    <dbReference type="NCBI Taxonomy" id="1094619"/>
    <lineage>
        <taxon>Eukaryota</taxon>
        <taxon>Sar</taxon>
        <taxon>Stramenopiles</taxon>
        <taxon>Oomycota</taxon>
        <taxon>Peronosporomycetes</taxon>
        <taxon>Peronosporales</taxon>
        <taxon>Peronosporaceae</taxon>
        <taxon>Phytophthora</taxon>
    </lineage>
</organism>
<dbReference type="InParanoid" id="G4Z924"/>
<evidence type="ECO:0000256" key="1">
    <source>
        <dbReference type="SAM" id="MobiDB-lite"/>
    </source>
</evidence>
<accession>G4Z924</accession>